<dbReference type="EMBL" id="VORV01000007">
    <property type="protein sequence ID" value="TXD77379.1"/>
    <property type="molecule type" value="Genomic_DNA"/>
</dbReference>
<keyword evidence="1" id="KW-0812">Transmembrane</keyword>
<gene>
    <name evidence="2" type="ORF">ESW18_11265</name>
</gene>
<proteinExistence type="predicted"/>
<accession>A0ABY3HMB7</accession>
<dbReference type="Proteomes" id="UP000321927">
    <property type="component" value="Unassembled WGS sequence"/>
</dbReference>
<protein>
    <submittedName>
        <fullName evidence="2">Uncharacterized protein</fullName>
    </submittedName>
</protein>
<organism evidence="2 3">
    <name type="scientific">Algoriphagus ratkowskyi</name>
    <dbReference type="NCBI Taxonomy" id="57028"/>
    <lineage>
        <taxon>Bacteria</taxon>
        <taxon>Pseudomonadati</taxon>
        <taxon>Bacteroidota</taxon>
        <taxon>Cytophagia</taxon>
        <taxon>Cytophagales</taxon>
        <taxon>Cyclobacteriaceae</taxon>
        <taxon>Algoriphagus</taxon>
    </lineage>
</organism>
<keyword evidence="3" id="KW-1185">Reference proteome</keyword>
<evidence type="ECO:0000313" key="3">
    <source>
        <dbReference type="Proteomes" id="UP000321927"/>
    </source>
</evidence>
<evidence type="ECO:0000256" key="1">
    <source>
        <dbReference type="SAM" id="Phobius"/>
    </source>
</evidence>
<dbReference type="RefSeq" id="WP_143244201.1">
    <property type="nucleotide sequence ID" value="NZ_MSSV01000007.1"/>
</dbReference>
<comment type="caution">
    <text evidence="2">The sequence shown here is derived from an EMBL/GenBank/DDBJ whole genome shotgun (WGS) entry which is preliminary data.</text>
</comment>
<keyword evidence="1" id="KW-0472">Membrane</keyword>
<keyword evidence="1" id="KW-1133">Transmembrane helix</keyword>
<reference evidence="2 3" key="1">
    <citation type="submission" date="2019-08" db="EMBL/GenBank/DDBJ databases">
        <title>Genome of Algoriphagus ratkowskyi IC026.</title>
        <authorList>
            <person name="Bowman J.P."/>
        </authorList>
    </citation>
    <scope>NUCLEOTIDE SEQUENCE [LARGE SCALE GENOMIC DNA]</scope>
    <source>
        <strain evidence="2 3">IC026</strain>
    </source>
</reference>
<name>A0ABY3HMB7_9BACT</name>
<evidence type="ECO:0000313" key="2">
    <source>
        <dbReference type="EMBL" id="TXD77379.1"/>
    </source>
</evidence>
<sequence>MHSDRADDLFYCTRVSWHRRGRSPVSPEAQESDLRIRALFLSDCFRVYGTIHTDQGVTIHDDGDHLLQQVNSSITFIYFLFINAGLLIFGGVGDMCAVA</sequence>
<feature type="transmembrane region" description="Helical" evidence="1">
    <location>
        <begin position="76"/>
        <end position="98"/>
    </location>
</feature>